<reference evidence="1" key="1">
    <citation type="submission" date="2020-05" db="EMBL/GenBank/DDBJ databases">
        <title>Large-scale comparative analyses of tick genomes elucidate their genetic diversity and vector capacities.</title>
        <authorList>
            <person name="Jia N."/>
            <person name="Wang J."/>
            <person name="Shi W."/>
            <person name="Du L."/>
            <person name="Sun Y."/>
            <person name="Zhan W."/>
            <person name="Jiang J."/>
            <person name="Wang Q."/>
            <person name="Zhang B."/>
            <person name="Ji P."/>
            <person name="Sakyi L.B."/>
            <person name="Cui X."/>
            <person name="Yuan T."/>
            <person name="Jiang B."/>
            <person name="Yang W."/>
            <person name="Lam T.T.-Y."/>
            <person name="Chang Q."/>
            <person name="Ding S."/>
            <person name="Wang X."/>
            <person name="Zhu J."/>
            <person name="Ruan X."/>
            <person name="Zhao L."/>
            <person name="Wei J."/>
            <person name="Que T."/>
            <person name="Du C."/>
            <person name="Cheng J."/>
            <person name="Dai P."/>
            <person name="Han X."/>
            <person name="Huang E."/>
            <person name="Gao Y."/>
            <person name="Liu J."/>
            <person name="Shao H."/>
            <person name="Ye R."/>
            <person name="Li L."/>
            <person name="Wei W."/>
            <person name="Wang X."/>
            <person name="Wang C."/>
            <person name="Yang T."/>
            <person name="Huo Q."/>
            <person name="Li W."/>
            <person name="Guo W."/>
            <person name="Chen H."/>
            <person name="Zhou L."/>
            <person name="Ni X."/>
            <person name="Tian J."/>
            <person name="Zhou Y."/>
            <person name="Sheng Y."/>
            <person name="Liu T."/>
            <person name="Pan Y."/>
            <person name="Xia L."/>
            <person name="Li J."/>
            <person name="Zhao F."/>
            <person name="Cao W."/>
        </authorList>
    </citation>
    <scope>NUCLEOTIDE SEQUENCE</scope>
    <source>
        <strain evidence="1">Dsil-2018</strain>
    </source>
</reference>
<evidence type="ECO:0000313" key="1">
    <source>
        <dbReference type="EMBL" id="KAH7970451.1"/>
    </source>
</evidence>
<comment type="caution">
    <text evidence="1">The sequence shown here is derived from an EMBL/GenBank/DDBJ whole genome shotgun (WGS) entry which is preliminary data.</text>
</comment>
<organism evidence="1 2">
    <name type="scientific">Dermacentor silvarum</name>
    <name type="common">Tick</name>
    <dbReference type="NCBI Taxonomy" id="543639"/>
    <lineage>
        <taxon>Eukaryota</taxon>
        <taxon>Metazoa</taxon>
        <taxon>Ecdysozoa</taxon>
        <taxon>Arthropoda</taxon>
        <taxon>Chelicerata</taxon>
        <taxon>Arachnida</taxon>
        <taxon>Acari</taxon>
        <taxon>Parasitiformes</taxon>
        <taxon>Ixodida</taxon>
        <taxon>Ixodoidea</taxon>
        <taxon>Ixodidae</taxon>
        <taxon>Rhipicephalinae</taxon>
        <taxon>Dermacentor</taxon>
    </lineage>
</organism>
<dbReference type="EMBL" id="CM023480">
    <property type="protein sequence ID" value="KAH7970451.1"/>
    <property type="molecule type" value="Genomic_DNA"/>
</dbReference>
<name>A0ACB8DIH9_DERSI</name>
<keyword evidence="2" id="KW-1185">Reference proteome</keyword>
<dbReference type="Proteomes" id="UP000821865">
    <property type="component" value="Chromosome 11"/>
</dbReference>
<evidence type="ECO:0000313" key="2">
    <source>
        <dbReference type="Proteomes" id="UP000821865"/>
    </source>
</evidence>
<protein>
    <submittedName>
        <fullName evidence="1">Uncharacterized protein</fullName>
    </submittedName>
</protein>
<accession>A0ACB8DIH9</accession>
<gene>
    <name evidence="1" type="ORF">HPB49_007468</name>
</gene>
<proteinExistence type="predicted"/>
<sequence length="119" mass="13338">MTQESVKVVVRCRPMNTKEREQKCQLTCDVTQSVVRIDCVAGQCTLTNPADRSAPAKTFCFDGAYDHNSTTEQIYDDIVYPIVEASGPRVFCTMARLCIYNSVQSQTYARPTNACRETP</sequence>